<organism evidence="2 3">
    <name type="scientific">Companilactobacillus heilongjiangensis</name>
    <dbReference type="NCBI Taxonomy" id="1074467"/>
    <lineage>
        <taxon>Bacteria</taxon>
        <taxon>Bacillati</taxon>
        <taxon>Bacillota</taxon>
        <taxon>Bacilli</taxon>
        <taxon>Lactobacillales</taxon>
        <taxon>Lactobacillaceae</taxon>
        <taxon>Companilactobacillus</taxon>
    </lineage>
</organism>
<proteinExistence type="predicted"/>
<reference evidence="2 3" key="1">
    <citation type="submission" date="2015-08" db="EMBL/GenBank/DDBJ databases">
        <title>Genomic sequence of Lactobacillus heilongjiangensis DSM 28069, isolated from Chinese traditional pickle.</title>
        <authorList>
            <person name="Jiang X."/>
            <person name="Zheng B."/>
            <person name="Cheng H."/>
        </authorList>
    </citation>
    <scope>NUCLEOTIDE SEQUENCE [LARGE SCALE GENOMIC DNA]</scope>
    <source>
        <strain evidence="2 3">DSM 28069</strain>
    </source>
</reference>
<dbReference type="KEGG" id="lhi:JP39_06410"/>
<dbReference type="InterPro" id="IPR050706">
    <property type="entry name" value="Cyclic-di-GMP_PDE-like"/>
</dbReference>
<name>A0A0K2LCJ3_9LACO</name>
<dbReference type="InterPro" id="IPR001633">
    <property type="entry name" value="EAL_dom"/>
</dbReference>
<dbReference type="GO" id="GO:0071111">
    <property type="term" value="F:cyclic-guanylate-specific phosphodiesterase activity"/>
    <property type="evidence" value="ECO:0007669"/>
    <property type="project" value="InterPro"/>
</dbReference>
<dbReference type="AlphaFoldDB" id="A0A0K2LCJ3"/>
<dbReference type="SUPFAM" id="SSF141868">
    <property type="entry name" value="EAL domain-like"/>
    <property type="match status" value="1"/>
</dbReference>
<dbReference type="EMBL" id="CP012559">
    <property type="protein sequence ID" value="ALB29022.1"/>
    <property type="molecule type" value="Genomic_DNA"/>
</dbReference>
<dbReference type="InterPro" id="IPR035919">
    <property type="entry name" value="EAL_sf"/>
</dbReference>
<accession>A0A0K2LCJ3</accession>
<keyword evidence="3" id="KW-1185">Reference proteome</keyword>
<dbReference type="Proteomes" id="UP000061546">
    <property type="component" value="Chromosome"/>
</dbReference>
<evidence type="ECO:0000259" key="1">
    <source>
        <dbReference type="PROSITE" id="PS50883"/>
    </source>
</evidence>
<dbReference type="PANTHER" id="PTHR33121:SF70">
    <property type="entry name" value="SIGNALING PROTEIN YKOW"/>
    <property type="match status" value="1"/>
</dbReference>
<gene>
    <name evidence="2" type="ORF">JP39_06410</name>
</gene>
<sequence length="232" mass="27000">MKNFYRFFIQPQIATKTNSIIGYELLMKQYTNKGWRIPESFSDIDSNIVANLLVRTTKTLSTKVNQLSININRDQLMTTSISNALVQSQKQLYPTRLIVELTEDNNSKTYTHEEILSHMKIFWENNIQVSLDDVGSGLNQYDDIQQLLPFASELKFALQNFPNKLVDPEIQNKIHFWRAMSMEYNLRLVLEGIENQNDDQLSDKLGIIFKQGYYFGKPRLLKLPEDHCPQSA</sequence>
<dbReference type="OrthoDB" id="8731447at2"/>
<dbReference type="SMART" id="SM00052">
    <property type="entry name" value="EAL"/>
    <property type="match status" value="1"/>
</dbReference>
<dbReference type="Pfam" id="PF00563">
    <property type="entry name" value="EAL"/>
    <property type="match status" value="1"/>
</dbReference>
<evidence type="ECO:0000313" key="2">
    <source>
        <dbReference type="EMBL" id="ALB29022.1"/>
    </source>
</evidence>
<dbReference type="Gene3D" id="3.20.20.450">
    <property type="entry name" value="EAL domain"/>
    <property type="match status" value="1"/>
</dbReference>
<dbReference type="PROSITE" id="PS50883">
    <property type="entry name" value="EAL"/>
    <property type="match status" value="1"/>
</dbReference>
<dbReference type="PANTHER" id="PTHR33121">
    <property type="entry name" value="CYCLIC DI-GMP PHOSPHODIESTERASE PDEF"/>
    <property type="match status" value="1"/>
</dbReference>
<protein>
    <submittedName>
        <fullName evidence="2">Diguanylate cyclase</fullName>
    </submittedName>
</protein>
<dbReference type="STRING" id="1074467.JP39_06410"/>
<evidence type="ECO:0000313" key="3">
    <source>
        <dbReference type="Proteomes" id="UP000061546"/>
    </source>
</evidence>
<dbReference type="RefSeq" id="WP_041501807.1">
    <property type="nucleotide sequence ID" value="NZ_BJDV01000001.1"/>
</dbReference>
<feature type="domain" description="EAL" evidence="1">
    <location>
        <begin position="1"/>
        <end position="232"/>
    </location>
</feature>